<sequence>MVADSGGVTEIVQDGVTGCICKAREPDSFIQNIISIMEDPTLLRSMKIKARNYAMTKSWSFIFGNLLMQYEEVIFTKKNKNKTIIA</sequence>
<organism evidence="2 3">
    <name type="scientific">Fictibacillus halophilus</name>
    <dbReference type="NCBI Taxonomy" id="1610490"/>
    <lineage>
        <taxon>Bacteria</taxon>
        <taxon>Bacillati</taxon>
        <taxon>Bacillota</taxon>
        <taxon>Bacilli</taxon>
        <taxon>Bacillales</taxon>
        <taxon>Fictibacillaceae</taxon>
        <taxon>Fictibacillus</taxon>
    </lineage>
</organism>
<dbReference type="InterPro" id="IPR001296">
    <property type="entry name" value="Glyco_trans_1"/>
</dbReference>
<evidence type="ECO:0000313" key="3">
    <source>
        <dbReference type="Proteomes" id="UP001549097"/>
    </source>
</evidence>
<reference evidence="2 3" key="1">
    <citation type="submission" date="2024-06" db="EMBL/GenBank/DDBJ databases">
        <title>Genomic Encyclopedia of Type Strains, Phase IV (KMG-IV): sequencing the most valuable type-strain genomes for metagenomic binning, comparative biology and taxonomic classification.</title>
        <authorList>
            <person name="Goeker M."/>
        </authorList>
    </citation>
    <scope>NUCLEOTIDE SEQUENCE [LARGE SCALE GENOMIC DNA]</scope>
    <source>
        <strain evidence="2 3">DSM 100124</strain>
    </source>
</reference>
<protein>
    <submittedName>
        <fullName evidence="2">Glycosyltransferase involved in cell wall biosynthesis</fullName>
    </submittedName>
</protein>
<evidence type="ECO:0000313" key="2">
    <source>
        <dbReference type="EMBL" id="MET3727416.1"/>
    </source>
</evidence>
<keyword evidence="3" id="KW-1185">Reference proteome</keyword>
<dbReference type="Gene3D" id="3.40.50.2000">
    <property type="entry name" value="Glycogen Phosphorylase B"/>
    <property type="match status" value="1"/>
</dbReference>
<dbReference type="SUPFAM" id="SSF53756">
    <property type="entry name" value="UDP-Glycosyltransferase/glycogen phosphorylase"/>
    <property type="match status" value="1"/>
</dbReference>
<proteinExistence type="predicted"/>
<comment type="caution">
    <text evidence="2">The sequence shown here is derived from an EMBL/GenBank/DDBJ whole genome shotgun (WGS) entry which is preliminary data.</text>
</comment>
<feature type="domain" description="Glycosyl transferase family 1" evidence="1">
    <location>
        <begin position="3"/>
        <end position="52"/>
    </location>
</feature>
<dbReference type="Pfam" id="PF00534">
    <property type="entry name" value="Glycos_transf_1"/>
    <property type="match status" value="1"/>
</dbReference>
<evidence type="ECO:0000259" key="1">
    <source>
        <dbReference type="Pfam" id="PF00534"/>
    </source>
</evidence>
<gene>
    <name evidence="2" type="ORF">ABID52_000997</name>
</gene>
<dbReference type="EMBL" id="JBEPMP010000001">
    <property type="protein sequence ID" value="MET3727416.1"/>
    <property type="molecule type" value="Genomic_DNA"/>
</dbReference>
<dbReference type="Proteomes" id="UP001549097">
    <property type="component" value="Unassembled WGS sequence"/>
</dbReference>
<accession>A0ABV2LFS9</accession>
<name>A0ABV2LFS9_9BACL</name>